<evidence type="ECO:0000256" key="1">
    <source>
        <dbReference type="ARBA" id="ARBA00001958"/>
    </source>
</evidence>
<keyword evidence="12" id="KW-0670">Pyruvate</keyword>
<keyword evidence="8 13" id="KW-0418">Kinase</keyword>
<reference evidence="15" key="1">
    <citation type="journal article" date="2023" name="G3 (Bethesda)">
        <title>Whole genome assemblies of Zophobas morio and Tenebrio molitor.</title>
        <authorList>
            <person name="Kaur S."/>
            <person name="Stinson S.A."/>
            <person name="diCenzo G.C."/>
        </authorList>
    </citation>
    <scope>NUCLEOTIDE SEQUENCE</scope>
    <source>
        <strain evidence="15">QUZm001</strain>
    </source>
</reference>
<evidence type="ECO:0000313" key="16">
    <source>
        <dbReference type="Proteomes" id="UP001168821"/>
    </source>
</evidence>
<dbReference type="InterPro" id="IPR015793">
    <property type="entry name" value="Pyrv_Knase_brl"/>
</dbReference>
<dbReference type="InterPro" id="IPR040442">
    <property type="entry name" value="Pyrv_kinase-like_dom_sf"/>
</dbReference>
<evidence type="ECO:0000256" key="13">
    <source>
        <dbReference type="RuleBase" id="RU000504"/>
    </source>
</evidence>
<dbReference type="Gene3D" id="3.40.1380.20">
    <property type="entry name" value="Pyruvate kinase, C-terminal domain"/>
    <property type="match status" value="1"/>
</dbReference>
<proteinExistence type="inferred from homology"/>
<dbReference type="InterPro" id="IPR001697">
    <property type="entry name" value="Pyr_Knase"/>
</dbReference>
<evidence type="ECO:0000259" key="14">
    <source>
        <dbReference type="Pfam" id="PF00224"/>
    </source>
</evidence>
<dbReference type="Gene3D" id="3.20.20.60">
    <property type="entry name" value="Phosphoenolpyruvate-binding domains"/>
    <property type="match status" value="1"/>
</dbReference>
<comment type="caution">
    <text evidence="15">The sequence shown here is derived from an EMBL/GenBank/DDBJ whole genome shotgun (WGS) entry which is preliminary data.</text>
</comment>
<dbReference type="SUPFAM" id="SSF52935">
    <property type="entry name" value="PK C-terminal domain-like"/>
    <property type="match status" value="1"/>
</dbReference>
<dbReference type="AlphaFoldDB" id="A0AA38HHP1"/>
<dbReference type="Proteomes" id="UP001168821">
    <property type="component" value="Unassembled WGS sequence"/>
</dbReference>
<keyword evidence="9" id="KW-0067">ATP-binding</keyword>
<evidence type="ECO:0000256" key="9">
    <source>
        <dbReference type="ARBA" id="ARBA00022840"/>
    </source>
</evidence>
<dbReference type="GO" id="GO:0005524">
    <property type="term" value="F:ATP binding"/>
    <property type="evidence" value="ECO:0007669"/>
    <property type="project" value="UniProtKB-KW"/>
</dbReference>
<comment type="catalytic activity">
    <reaction evidence="13">
        <text>pyruvate + ATP = phosphoenolpyruvate + ADP + H(+)</text>
        <dbReference type="Rhea" id="RHEA:18157"/>
        <dbReference type="ChEBI" id="CHEBI:15361"/>
        <dbReference type="ChEBI" id="CHEBI:15378"/>
        <dbReference type="ChEBI" id="CHEBI:30616"/>
        <dbReference type="ChEBI" id="CHEBI:58702"/>
        <dbReference type="ChEBI" id="CHEBI:456216"/>
        <dbReference type="EC" id="2.7.1.40"/>
    </reaction>
</comment>
<name>A0AA38HHP1_9CUCU</name>
<evidence type="ECO:0000256" key="3">
    <source>
        <dbReference type="ARBA" id="ARBA00008663"/>
    </source>
</evidence>
<evidence type="ECO:0000256" key="8">
    <source>
        <dbReference type="ARBA" id="ARBA00022777"/>
    </source>
</evidence>
<organism evidence="15 16">
    <name type="scientific">Zophobas morio</name>
    <dbReference type="NCBI Taxonomy" id="2755281"/>
    <lineage>
        <taxon>Eukaryota</taxon>
        <taxon>Metazoa</taxon>
        <taxon>Ecdysozoa</taxon>
        <taxon>Arthropoda</taxon>
        <taxon>Hexapoda</taxon>
        <taxon>Insecta</taxon>
        <taxon>Pterygota</taxon>
        <taxon>Neoptera</taxon>
        <taxon>Endopterygota</taxon>
        <taxon>Coleoptera</taxon>
        <taxon>Polyphaga</taxon>
        <taxon>Cucujiformia</taxon>
        <taxon>Tenebrionidae</taxon>
        <taxon>Zophobas</taxon>
    </lineage>
</organism>
<dbReference type="PRINTS" id="PR01050">
    <property type="entry name" value="PYRUVTKNASE"/>
</dbReference>
<accession>A0AA38HHP1</accession>
<keyword evidence="6" id="KW-0479">Metal-binding</keyword>
<comment type="cofactor">
    <cofactor evidence="1">
        <name>K(+)</name>
        <dbReference type="ChEBI" id="CHEBI:29103"/>
    </cofactor>
</comment>
<keyword evidence="16" id="KW-1185">Reference proteome</keyword>
<evidence type="ECO:0000256" key="7">
    <source>
        <dbReference type="ARBA" id="ARBA00022741"/>
    </source>
</evidence>
<keyword evidence="7" id="KW-0547">Nucleotide-binding</keyword>
<comment type="similarity">
    <text evidence="3 13">Belongs to the pyruvate kinase family.</text>
</comment>
<evidence type="ECO:0000256" key="11">
    <source>
        <dbReference type="ARBA" id="ARBA00023152"/>
    </source>
</evidence>
<dbReference type="GO" id="GO:0004743">
    <property type="term" value="F:pyruvate kinase activity"/>
    <property type="evidence" value="ECO:0007669"/>
    <property type="project" value="UniProtKB-EC"/>
</dbReference>
<dbReference type="GO" id="GO:0016301">
    <property type="term" value="F:kinase activity"/>
    <property type="evidence" value="ECO:0007669"/>
    <property type="project" value="UniProtKB-KW"/>
</dbReference>
<dbReference type="PANTHER" id="PTHR11817">
    <property type="entry name" value="PYRUVATE KINASE"/>
    <property type="match status" value="1"/>
</dbReference>
<evidence type="ECO:0000256" key="10">
    <source>
        <dbReference type="ARBA" id="ARBA00022842"/>
    </source>
</evidence>
<evidence type="ECO:0000313" key="15">
    <source>
        <dbReference type="EMBL" id="KAJ3615485.1"/>
    </source>
</evidence>
<dbReference type="InterPro" id="IPR015813">
    <property type="entry name" value="Pyrv/PenolPyrv_kinase-like_dom"/>
</dbReference>
<evidence type="ECO:0000256" key="4">
    <source>
        <dbReference type="ARBA" id="ARBA00012142"/>
    </source>
</evidence>
<dbReference type="EMBL" id="JALNTZ010004115">
    <property type="protein sequence ID" value="KAJ3615485.1"/>
    <property type="molecule type" value="Genomic_DNA"/>
</dbReference>
<feature type="domain" description="Pyruvate kinase barrel" evidence="14">
    <location>
        <begin position="1"/>
        <end position="43"/>
    </location>
</feature>
<dbReference type="EC" id="2.7.1.40" evidence="4 13"/>
<protein>
    <recommendedName>
        <fullName evidence="4 13">Pyruvate kinase</fullName>
        <ecNumber evidence="4 13">2.7.1.40</ecNumber>
    </recommendedName>
</protein>
<evidence type="ECO:0000256" key="5">
    <source>
        <dbReference type="ARBA" id="ARBA00022679"/>
    </source>
</evidence>
<dbReference type="SUPFAM" id="SSF51621">
    <property type="entry name" value="Phosphoenolpyruvate/pyruvate domain"/>
    <property type="match status" value="1"/>
</dbReference>
<dbReference type="Pfam" id="PF00224">
    <property type="entry name" value="PK"/>
    <property type="match status" value="1"/>
</dbReference>
<dbReference type="GO" id="GO:0000287">
    <property type="term" value="F:magnesium ion binding"/>
    <property type="evidence" value="ECO:0007669"/>
    <property type="project" value="InterPro"/>
</dbReference>
<evidence type="ECO:0000256" key="6">
    <source>
        <dbReference type="ARBA" id="ARBA00022723"/>
    </source>
</evidence>
<keyword evidence="11 13" id="KW-0324">Glycolysis</keyword>
<evidence type="ECO:0000256" key="2">
    <source>
        <dbReference type="ARBA" id="ARBA00004997"/>
    </source>
</evidence>
<gene>
    <name evidence="15" type="ORF">Zmor_016381</name>
</gene>
<sequence length="137" mass="14969">MLESMTDNPAPTRAEVTDVYMATELGADATMLSGESAAGLYPFITTKTMGTINKRAEIVFYGKTYYEKALADARKSTEGIRADIAFDLATKTQSGDYDFAIVLSRTGELLKTISKFRPNVVILGVTEDEKLYTAFGI</sequence>
<keyword evidence="5 13" id="KW-0808">Transferase</keyword>
<keyword evidence="10 13" id="KW-0460">Magnesium</keyword>
<evidence type="ECO:0000256" key="12">
    <source>
        <dbReference type="ARBA" id="ARBA00023317"/>
    </source>
</evidence>
<dbReference type="InterPro" id="IPR036918">
    <property type="entry name" value="Pyrv_Knase_C_sf"/>
</dbReference>
<dbReference type="GO" id="GO:0030955">
    <property type="term" value="F:potassium ion binding"/>
    <property type="evidence" value="ECO:0007669"/>
    <property type="project" value="InterPro"/>
</dbReference>
<comment type="pathway">
    <text evidence="2 13">Carbohydrate degradation; glycolysis; pyruvate from D-glyceraldehyde 3-phosphate: step 5/5.</text>
</comment>